<organism evidence="2 3">
    <name type="scientific">Venturia nashicola</name>
    <dbReference type="NCBI Taxonomy" id="86259"/>
    <lineage>
        <taxon>Eukaryota</taxon>
        <taxon>Fungi</taxon>
        <taxon>Dikarya</taxon>
        <taxon>Ascomycota</taxon>
        <taxon>Pezizomycotina</taxon>
        <taxon>Dothideomycetes</taxon>
        <taxon>Pleosporomycetidae</taxon>
        <taxon>Venturiales</taxon>
        <taxon>Venturiaceae</taxon>
        <taxon>Venturia</taxon>
    </lineage>
</organism>
<sequence>MTKLFSSPPKGRATSPATARSEDEWSNMSYSDKEADVWSSSDSDEEDTKAIHTPTSSVCLSSSSNSEKEASNAFRNTSFHIPEMDLSPEDQASLDLDVHNHKTPAMTEPKSELAKMVEKCNSLAEKAAHEVDAIARALSRKLDKCPQFRTSMNNGSTPEQSFRKCERFRDDAGRLYKRFDRQARAAWSRLEDEVYAKYGSIQSECETAESNHRQLRRKAATAHRLDATVANYAKWKDAKSDDKKKRMECRRTDNNAWGVFIQMRSDAWEKYELEKEEAHDAYERVSAEYKRAKSLMSEVYEWSDLPEWKRIALFVGIPAASIFAIIAVANVWDFLTNPAPNSNICSKAIGEMARAVKTQQVGLTTEQKWSLLWEMLEKH</sequence>
<dbReference type="Proteomes" id="UP000298493">
    <property type="component" value="Unassembled WGS sequence"/>
</dbReference>
<dbReference type="EMBL" id="SNSC02000023">
    <property type="protein sequence ID" value="TID14313.1"/>
    <property type="molecule type" value="Genomic_DNA"/>
</dbReference>
<name>A0A4Z1NNK3_9PEZI</name>
<feature type="region of interest" description="Disordered" evidence="1">
    <location>
        <begin position="1"/>
        <end position="72"/>
    </location>
</feature>
<keyword evidence="3" id="KW-1185">Reference proteome</keyword>
<evidence type="ECO:0000313" key="3">
    <source>
        <dbReference type="Proteomes" id="UP000298493"/>
    </source>
</evidence>
<dbReference type="AlphaFoldDB" id="A0A4Z1NNK3"/>
<proteinExistence type="predicted"/>
<accession>A0A4Z1NNK3</accession>
<reference evidence="2 3" key="1">
    <citation type="submission" date="2019-04" db="EMBL/GenBank/DDBJ databases">
        <title>High contiguity whole genome sequence and gene annotation resource for two Venturia nashicola isolates.</title>
        <authorList>
            <person name="Prokchorchik M."/>
            <person name="Won K."/>
            <person name="Lee Y."/>
            <person name="Choi E.D."/>
            <person name="Segonzac C."/>
            <person name="Sohn K.H."/>
        </authorList>
    </citation>
    <scope>NUCLEOTIDE SEQUENCE [LARGE SCALE GENOMIC DNA]</scope>
    <source>
        <strain evidence="2 3">PRI2</strain>
    </source>
</reference>
<evidence type="ECO:0000256" key="1">
    <source>
        <dbReference type="SAM" id="MobiDB-lite"/>
    </source>
</evidence>
<comment type="caution">
    <text evidence="2">The sequence shown here is derived from an EMBL/GenBank/DDBJ whole genome shotgun (WGS) entry which is preliminary data.</text>
</comment>
<gene>
    <name evidence="2" type="ORF">E6O75_ATG09392</name>
</gene>
<evidence type="ECO:0000313" key="2">
    <source>
        <dbReference type="EMBL" id="TID14313.1"/>
    </source>
</evidence>
<feature type="compositionally biased region" description="Low complexity" evidence="1">
    <location>
        <begin position="56"/>
        <end position="65"/>
    </location>
</feature>
<protein>
    <submittedName>
        <fullName evidence="2">Uncharacterized protein</fullName>
    </submittedName>
</protein>
<dbReference type="OrthoDB" id="10422999at2759"/>